<sequence>MEVSIIQIGNSKGLRLSKTIIEKYGLIDKVEIILEEDQIVLKPIKNVREGWGDSFAEMHAQGDDHLLIDDVLEDENLEEWK</sequence>
<dbReference type="Gene3D" id="2.10.260.10">
    <property type="match status" value="1"/>
</dbReference>
<organism evidence="2 3">
    <name type="scientific">Algoriphagus aquimarinus</name>
    <dbReference type="NCBI Taxonomy" id="237018"/>
    <lineage>
        <taxon>Bacteria</taxon>
        <taxon>Pseudomonadati</taxon>
        <taxon>Bacteroidota</taxon>
        <taxon>Cytophagia</taxon>
        <taxon>Cytophagales</taxon>
        <taxon>Cyclobacteriaceae</taxon>
        <taxon>Algoriphagus</taxon>
    </lineage>
</organism>
<name>A0A1I0V6R4_9BACT</name>
<evidence type="ECO:0000313" key="3">
    <source>
        <dbReference type="Proteomes" id="UP000198790"/>
    </source>
</evidence>
<dbReference type="STRING" id="237018.SAMN04489723_10142"/>
<gene>
    <name evidence="2" type="ORF">SAMN04489723_10142</name>
</gene>
<dbReference type="AlphaFoldDB" id="A0A1I0V6R4"/>
<feature type="domain" description="SpoVT-AbrB" evidence="1">
    <location>
        <begin position="6"/>
        <end position="49"/>
    </location>
</feature>
<dbReference type="RefSeq" id="WP_092894160.1">
    <property type="nucleotide sequence ID" value="NZ_FOKK01000001.1"/>
</dbReference>
<dbReference type="OrthoDB" id="9795766at2"/>
<dbReference type="InterPro" id="IPR007159">
    <property type="entry name" value="SpoVT-AbrB_dom"/>
</dbReference>
<dbReference type="SMART" id="SM00966">
    <property type="entry name" value="SpoVT_AbrB"/>
    <property type="match status" value="1"/>
</dbReference>
<proteinExistence type="predicted"/>
<evidence type="ECO:0000259" key="1">
    <source>
        <dbReference type="SMART" id="SM00966"/>
    </source>
</evidence>
<accession>A0A1I0V6R4</accession>
<dbReference type="GO" id="GO:0003677">
    <property type="term" value="F:DNA binding"/>
    <property type="evidence" value="ECO:0007669"/>
    <property type="project" value="InterPro"/>
</dbReference>
<protein>
    <submittedName>
        <fullName evidence="2">Transcriptional regulator/antitoxin, MazE</fullName>
    </submittedName>
</protein>
<reference evidence="2 3" key="1">
    <citation type="submission" date="2016-10" db="EMBL/GenBank/DDBJ databases">
        <authorList>
            <person name="de Groot N.N."/>
        </authorList>
    </citation>
    <scope>NUCLEOTIDE SEQUENCE [LARGE SCALE GENOMIC DNA]</scope>
    <source>
        <strain evidence="2 3">DSM 23399</strain>
    </source>
</reference>
<dbReference type="EMBL" id="FOKK01000001">
    <property type="protein sequence ID" value="SFA72054.1"/>
    <property type="molecule type" value="Genomic_DNA"/>
</dbReference>
<dbReference type="InterPro" id="IPR037914">
    <property type="entry name" value="SpoVT-AbrB_sf"/>
</dbReference>
<evidence type="ECO:0000313" key="2">
    <source>
        <dbReference type="EMBL" id="SFA72054.1"/>
    </source>
</evidence>
<keyword evidence="3" id="KW-1185">Reference proteome</keyword>
<dbReference type="SUPFAM" id="SSF89447">
    <property type="entry name" value="AbrB/MazE/MraZ-like"/>
    <property type="match status" value="1"/>
</dbReference>
<dbReference type="Proteomes" id="UP000198790">
    <property type="component" value="Unassembled WGS sequence"/>
</dbReference>